<reference evidence="2 3" key="1">
    <citation type="submission" date="2020-06" db="EMBL/GenBank/DDBJ databases">
        <title>High-quality draft genome of sulfate reducer Desulfobacter latus type strain AcrS2 isolated from marine sediment.</title>
        <authorList>
            <person name="Hoppe M."/>
            <person name="Larsen C.K."/>
            <person name="Marshall I.P.G."/>
            <person name="Schramm A."/>
            <person name="Marietou A.G."/>
        </authorList>
    </citation>
    <scope>NUCLEOTIDE SEQUENCE [LARGE SCALE GENOMIC DNA]</scope>
    <source>
        <strain evidence="2 3">AcRS2</strain>
    </source>
</reference>
<dbReference type="RefSeq" id="WP_178366606.1">
    <property type="nucleotide sequence ID" value="NZ_JACADJ010000026.1"/>
</dbReference>
<accession>A0A850SVG9</accession>
<dbReference type="GO" id="GO:0000160">
    <property type="term" value="P:phosphorelay signal transduction system"/>
    <property type="evidence" value="ECO:0007669"/>
    <property type="project" value="InterPro"/>
</dbReference>
<organism evidence="2 3">
    <name type="scientific">Desulfobacter latus</name>
    <dbReference type="NCBI Taxonomy" id="2292"/>
    <lineage>
        <taxon>Bacteria</taxon>
        <taxon>Pseudomonadati</taxon>
        <taxon>Thermodesulfobacteriota</taxon>
        <taxon>Desulfobacteria</taxon>
        <taxon>Desulfobacterales</taxon>
        <taxon>Desulfobacteraceae</taxon>
        <taxon>Desulfobacter</taxon>
    </lineage>
</organism>
<dbReference type="Pfam" id="PF00072">
    <property type="entry name" value="Response_reg"/>
    <property type="match status" value="1"/>
</dbReference>
<dbReference type="EMBL" id="JACADJ010000026">
    <property type="protein sequence ID" value="NWH05149.1"/>
    <property type="molecule type" value="Genomic_DNA"/>
</dbReference>
<evidence type="ECO:0000259" key="1">
    <source>
        <dbReference type="Pfam" id="PF00072"/>
    </source>
</evidence>
<dbReference type="InterPro" id="IPR011006">
    <property type="entry name" value="CheY-like_superfamily"/>
</dbReference>
<name>A0A850SVG9_9BACT</name>
<dbReference type="AlphaFoldDB" id="A0A850SVG9"/>
<dbReference type="InterPro" id="IPR001789">
    <property type="entry name" value="Sig_transdc_resp-reg_receiver"/>
</dbReference>
<dbReference type="CDD" id="cd00156">
    <property type="entry name" value="REC"/>
    <property type="match status" value="1"/>
</dbReference>
<evidence type="ECO:0000313" key="3">
    <source>
        <dbReference type="Proteomes" id="UP000553343"/>
    </source>
</evidence>
<comment type="caution">
    <text evidence="2">The sequence shown here is derived from an EMBL/GenBank/DDBJ whole genome shotgun (WGS) entry which is preliminary data.</text>
</comment>
<protein>
    <submittedName>
        <fullName evidence="2">Response regulator</fullName>
    </submittedName>
</protein>
<evidence type="ECO:0000313" key="2">
    <source>
        <dbReference type="EMBL" id="NWH05149.1"/>
    </source>
</evidence>
<dbReference type="Proteomes" id="UP000553343">
    <property type="component" value="Unassembled WGS sequence"/>
</dbReference>
<gene>
    <name evidence="2" type="ORF">HXW94_09150</name>
</gene>
<dbReference type="SUPFAM" id="SSF52172">
    <property type="entry name" value="CheY-like"/>
    <property type="match status" value="1"/>
</dbReference>
<dbReference type="Gene3D" id="3.40.50.2300">
    <property type="match status" value="1"/>
</dbReference>
<keyword evidence="3" id="KW-1185">Reference proteome</keyword>
<proteinExistence type="predicted"/>
<sequence length="134" mass="15630">MTKQGFYISILAGEDVASQMSHKTRFKYTIETFSEPVQLLRSVEEKPCNLLIIEVNHPEFNGFDVKKQAKKIVSSANLIFVSKKRDLATVSSCQRHGADYLFFTPLDRDKFFDAISILSRRRQYWMDLMKEIKE</sequence>
<feature type="domain" description="Response regulatory" evidence="1">
    <location>
        <begin position="26"/>
        <end position="115"/>
    </location>
</feature>